<evidence type="ECO:0000256" key="2">
    <source>
        <dbReference type="ARBA" id="ARBA00022664"/>
    </source>
</evidence>
<dbReference type="InterPro" id="IPR019775">
    <property type="entry name" value="WD40_repeat_CS"/>
</dbReference>
<dbReference type="PRINTS" id="PR00320">
    <property type="entry name" value="GPROTEINBRPT"/>
</dbReference>
<sequence>MSLVKRRRQDETVVAKSRDDVFTLEGHDGTVMAAKFDREGRVLATGGMDKKILLWSLPHVNQRGAPNYGEITGHKSAITSLRWLNSGLLASSSADSTVAIWDAETGKKIRKLNKHSMVVNEIDQDSNLVASVGDDGFVQIWDTQSKDPVSSFQTDYPLITVAFHRGIVYASGIEPVIRAWDIKSSTKPLFEIETMHTDTITSIAVDDSNLISRSNDDTLRIYDPSVVEGTHIRPQIYDGAPSGGENLPIRAIIRENVIYSGSSDNTVTSWDVTSKRLLRKTAGHSGTVIDIDEHMGKLASTSVDGKVILRYTSA</sequence>
<keyword evidence="2" id="KW-0507">mRNA processing</keyword>
<dbReference type="AlphaFoldDB" id="A0A1E4S6G6"/>
<dbReference type="PROSITE" id="PS00678">
    <property type="entry name" value="WD_REPEATS_1"/>
    <property type="match status" value="2"/>
</dbReference>
<dbReference type="GO" id="GO:0008380">
    <property type="term" value="P:RNA splicing"/>
    <property type="evidence" value="ECO:0007669"/>
    <property type="project" value="UniProtKB-KW"/>
</dbReference>
<dbReference type="PROSITE" id="PS50082">
    <property type="entry name" value="WD_REPEATS_2"/>
    <property type="match status" value="4"/>
</dbReference>
<dbReference type="OMA" id="ILYMLPG"/>
<dbReference type="InterPro" id="IPR036322">
    <property type="entry name" value="WD40_repeat_dom_sf"/>
</dbReference>
<dbReference type="STRING" id="983966.A0A1E4S6G6"/>
<keyword evidence="7" id="KW-1185">Reference proteome</keyword>
<dbReference type="PANTHER" id="PTHR44006:SF1">
    <property type="entry name" value="U5 SMALL NUCLEAR RIBONUCLEOPROTEIN 40 KDA PROTEIN"/>
    <property type="match status" value="1"/>
</dbReference>
<keyword evidence="1 5" id="KW-0853">WD repeat</keyword>
<dbReference type="Pfam" id="PF00400">
    <property type="entry name" value="WD40"/>
    <property type="match status" value="3"/>
</dbReference>
<dbReference type="GO" id="GO:0006397">
    <property type="term" value="P:mRNA processing"/>
    <property type="evidence" value="ECO:0007669"/>
    <property type="project" value="UniProtKB-KW"/>
</dbReference>
<evidence type="ECO:0000313" key="6">
    <source>
        <dbReference type="EMBL" id="ODV74982.1"/>
    </source>
</evidence>
<dbReference type="GO" id="GO:0071013">
    <property type="term" value="C:catalytic step 2 spliceosome"/>
    <property type="evidence" value="ECO:0007669"/>
    <property type="project" value="TreeGrafter"/>
</dbReference>
<evidence type="ECO:0000313" key="7">
    <source>
        <dbReference type="Proteomes" id="UP000094389"/>
    </source>
</evidence>
<reference evidence="6 7" key="1">
    <citation type="journal article" date="2016" name="Proc. Natl. Acad. Sci. U.S.A.">
        <title>Comparative genomics of biotechnologically important yeasts.</title>
        <authorList>
            <person name="Riley R."/>
            <person name="Haridas S."/>
            <person name="Wolfe K.H."/>
            <person name="Lopes M.R."/>
            <person name="Hittinger C.T."/>
            <person name="Goeker M."/>
            <person name="Salamov A.A."/>
            <person name="Wisecaver J.H."/>
            <person name="Long T.M."/>
            <person name="Calvey C.H."/>
            <person name="Aerts A.L."/>
            <person name="Barry K.W."/>
            <person name="Choi C."/>
            <person name="Clum A."/>
            <person name="Coughlan A.Y."/>
            <person name="Deshpande S."/>
            <person name="Douglass A.P."/>
            <person name="Hanson S.J."/>
            <person name="Klenk H.-P."/>
            <person name="LaButti K.M."/>
            <person name="Lapidus A."/>
            <person name="Lindquist E.A."/>
            <person name="Lipzen A.M."/>
            <person name="Meier-Kolthoff J.P."/>
            <person name="Ohm R.A."/>
            <person name="Otillar R.P."/>
            <person name="Pangilinan J.L."/>
            <person name="Peng Y."/>
            <person name="Rokas A."/>
            <person name="Rosa C.A."/>
            <person name="Scheuner C."/>
            <person name="Sibirny A.A."/>
            <person name="Slot J.C."/>
            <person name="Stielow J.B."/>
            <person name="Sun H."/>
            <person name="Kurtzman C.P."/>
            <person name="Blackwell M."/>
            <person name="Grigoriev I.V."/>
            <person name="Jeffries T.W."/>
        </authorList>
    </citation>
    <scope>NUCLEOTIDE SEQUENCE [LARGE SCALE GENOMIC DNA]</scope>
    <source>
        <strain evidence="7">ATCC 18201 / CBS 1600 / BCRC 20928 / JCM 3617 / NBRC 0987 / NRRL Y-1542</strain>
    </source>
</reference>
<feature type="repeat" description="WD" evidence="5">
    <location>
        <begin position="24"/>
        <end position="57"/>
    </location>
</feature>
<dbReference type="RefSeq" id="XP_020072021.1">
    <property type="nucleotide sequence ID" value="XM_020216284.1"/>
</dbReference>
<gene>
    <name evidence="6" type="ORF">CYBJADRAFT_171991</name>
</gene>
<dbReference type="InterPro" id="IPR020472">
    <property type="entry name" value="WD40_PAC1"/>
</dbReference>
<organism evidence="6 7">
    <name type="scientific">Cyberlindnera jadinii (strain ATCC 18201 / CBS 1600 / BCRC 20928 / JCM 3617 / NBRC 0987 / NRRL Y-1542)</name>
    <name type="common">Torula yeast</name>
    <name type="synonym">Candida utilis</name>
    <dbReference type="NCBI Taxonomy" id="983966"/>
    <lineage>
        <taxon>Eukaryota</taxon>
        <taxon>Fungi</taxon>
        <taxon>Dikarya</taxon>
        <taxon>Ascomycota</taxon>
        <taxon>Saccharomycotina</taxon>
        <taxon>Saccharomycetes</taxon>
        <taxon>Phaffomycetales</taxon>
        <taxon>Phaffomycetaceae</taxon>
        <taxon>Cyberlindnera</taxon>
    </lineage>
</organism>
<evidence type="ECO:0000256" key="4">
    <source>
        <dbReference type="ARBA" id="ARBA00023187"/>
    </source>
</evidence>
<evidence type="ECO:0000256" key="5">
    <source>
        <dbReference type="PROSITE-ProRule" id="PRU00221"/>
    </source>
</evidence>
<feature type="repeat" description="WD" evidence="5">
    <location>
        <begin position="71"/>
        <end position="111"/>
    </location>
</feature>
<dbReference type="Gene3D" id="2.130.10.10">
    <property type="entry name" value="YVTN repeat-like/Quinoprotein amine dehydrogenase"/>
    <property type="match status" value="1"/>
</dbReference>
<dbReference type="Proteomes" id="UP000094389">
    <property type="component" value="Unassembled WGS sequence"/>
</dbReference>
<dbReference type="GeneID" id="30990680"/>
<dbReference type="SUPFAM" id="SSF50978">
    <property type="entry name" value="WD40 repeat-like"/>
    <property type="match status" value="1"/>
</dbReference>
<dbReference type="GO" id="GO:0003723">
    <property type="term" value="F:RNA binding"/>
    <property type="evidence" value="ECO:0007669"/>
    <property type="project" value="TreeGrafter"/>
</dbReference>
<keyword evidence="4" id="KW-0508">mRNA splicing</keyword>
<feature type="repeat" description="WD" evidence="5">
    <location>
        <begin position="112"/>
        <end position="151"/>
    </location>
</feature>
<dbReference type="OrthoDB" id="1068471at2759"/>
<dbReference type="PANTHER" id="PTHR44006">
    <property type="entry name" value="U5 SMALL NUCLEAR RIBONUCLEOPROTEIN 40 KDA PROTEIN"/>
    <property type="match status" value="1"/>
</dbReference>
<keyword evidence="3" id="KW-0677">Repeat</keyword>
<proteinExistence type="predicted"/>
<dbReference type="InterPro" id="IPR052234">
    <property type="entry name" value="U5_snRNP_Component"/>
</dbReference>
<dbReference type="InterPro" id="IPR015943">
    <property type="entry name" value="WD40/YVTN_repeat-like_dom_sf"/>
</dbReference>
<evidence type="ECO:0000256" key="1">
    <source>
        <dbReference type="ARBA" id="ARBA00022574"/>
    </source>
</evidence>
<name>A0A1E4S6G6_CYBJN</name>
<feature type="repeat" description="WD" evidence="5">
    <location>
        <begin position="256"/>
        <end position="280"/>
    </location>
</feature>
<dbReference type="InterPro" id="IPR001680">
    <property type="entry name" value="WD40_rpt"/>
</dbReference>
<accession>A0A1E4S6G6</accession>
<dbReference type="PROSITE" id="PS50294">
    <property type="entry name" value="WD_REPEATS_REGION"/>
    <property type="match status" value="2"/>
</dbReference>
<evidence type="ECO:0000256" key="3">
    <source>
        <dbReference type="ARBA" id="ARBA00022737"/>
    </source>
</evidence>
<dbReference type="SMART" id="SM00320">
    <property type="entry name" value="WD40"/>
    <property type="match status" value="7"/>
</dbReference>
<dbReference type="EMBL" id="KV453927">
    <property type="protein sequence ID" value="ODV74982.1"/>
    <property type="molecule type" value="Genomic_DNA"/>
</dbReference>
<protein>
    <submittedName>
        <fullName evidence="6">WD40 repeat-like protein</fullName>
    </submittedName>
</protein>